<protein>
    <submittedName>
        <fullName evidence="1">Uncharacterized protein</fullName>
    </submittedName>
</protein>
<comment type="caution">
    <text evidence="1">The sequence shown here is derived from an EMBL/GenBank/DDBJ whole genome shotgun (WGS) entry which is preliminary data.</text>
</comment>
<dbReference type="AlphaFoldDB" id="A0A084SR82"/>
<evidence type="ECO:0000313" key="1">
    <source>
        <dbReference type="EMBL" id="KFA90967.1"/>
    </source>
</evidence>
<evidence type="ECO:0000313" key="2">
    <source>
        <dbReference type="Proteomes" id="UP000028547"/>
    </source>
</evidence>
<gene>
    <name evidence="1" type="ORF">Q664_24910</name>
</gene>
<accession>A0A084SR82</accession>
<name>A0A084SR82_9BACT</name>
<reference evidence="1 2" key="1">
    <citation type="submission" date="2014-07" db="EMBL/GenBank/DDBJ databases">
        <title>Draft Genome Sequence of Gephyronic Acid Producer, Cystobacter violaceus Strain Cb vi76.</title>
        <authorList>
            <person name="Stevens D.C."/>
            <person name="Young J."/>
            <person name="Carmichael R."/>
            <person name="Tan J."/>
            <person name="Taylor R.E."/>
        </authorList>
    </citation>
    <scope>NUCLEOTIDE SEQUENCE [LARGE SCALE GENOMIC DNA]</scope>
    <source>
        <strain evidence="1 2">Cb vi76</strain>
    </source>
</reference>
<sequence length="63" mass="6649">MALLLKWGANIPGGGDSQAYGPCGIAQNVMWKVEAPSCSSWRTTSMRKLETPAAWKAVVSAPA</sequence>
<dbReference type="EMBL" id="JPMI01000166">
    <property type="protein sequence ID" value="KFA90967.1"/>
    <property type="molecule type" value="Genomic_DNA"/>
</dbReference>
<dbReference type="Proteomes" id="UP000028547">
    <property type="component" value="Unassembled WGS sequence"/>
</dbReference>
<organism evidence="1 2">
    <name type="scientific">Archangium violaceum Cb vi76</name>
    <dbReference type="NCBI Taxonomy" id="1406225"/>
    <lineage>
        <taxon>Bacteria</taxon>
        <taxon>Pseudomonadati</taxon>
        <taxon>Myxococcota</taxon>
        <taxon>Myxococcia</taxon>
        <taxon>Myxococcales</taxon>
        <taxon>Cystobacterineae</taxon>
        <taxon>Archangiaceae</taxon>
        <taxon>Archangium</taxon>
    </lineage>
</organism>
<proteinExistence type="predicted"/>
<dbReference type="RefSeq" id="WP_043400309.1">
    <property type="nucleotide sequence ID" value="NZ_JPMI01000166.1"/>
</dbReference>